<keyword evidence="6" id="KW-0692">RNA repair</keyword>
<organism evidence="12 13">
    <name type="scientific">Lottia gigantea</name>
    <name type="common">Giant owl limpet</name>
    <dbReference type="NCBI Taxonomy" id="225164"/>
    <lineage>
        <taxon>Eukaryota</taxon>
        <taxon>Metazoa</taxon>
        <taxon>Spiralia</taxon>
        <taxon>Lophotrochozoa</taxon>
        <taxon>Mollusca</taxon>
        <taxon>Gastropoda</taxon>
        <taxon>Patellogastropoda</taxon>
        <taxon>Lottioidea</taxon>
        <taxon>Lottiidae</taxon>
        <taxon>Lottia</taxon>
    </lineage>
</organism>
<comment type="cofactor">
    <cofactor evidence="2">
        <name>Mg(2+)</name>
        <dbReference type="ChEBI" id="CHEBI:18420"/>
    </cofactor>
</comment>
<dbReference type="GO" id="GO:0042245">
    <property type="term" value="P:RNA repair"/>
    <property type="evidence" value="ECO:0007669"/>
    <property type="project" value="UniProtKB-KW"/>
</dbReference>
<dbReference type="PANTHER" id="PTHR31219:SF2">
    <property type="entry name" value="RNA LIGASE 1"/>
    <property type="match status" value="1"/>
</dbReference>
<evidence type="ECO:0000256" key="4">
    <source>
        <dbReference type="ARBA" id="ARBA00022598"/>
    </source>
</evidence>
<dbReference type="GO" id="GO:0000302">
    <property type="term" value="P:response to reactive oxygen species"/>
    <property type="evidence" value="ECO:0007669"/>
    <property type="project" value="InterPro"/>
</dbReference>
<dbReference type="OMA" id="KQFMYSA"/>
<dbReference type="CTD" id="20244448"/>
<dbReference type="GeneID" id="20244448"/>
<evidence type="ECO:0000256" key="1">
    <source>
        <dbReference type="ARBA" id="ARBA00001936"/>
    </source>
</evidence>
<dbReference type="Proteomes" id="UP000030746">
    <property type="component" value="Unassembled WGS sequence"/>
</dbReference>
<evidence type="ECO:0000256" key="11">
    <source>
        <dbReference type="ARBA" id="ARBA00045151"/>
    </source>
</evidence>
<evidence type="ECO:0000256" key="7">
    <source>
        <dbReference type="ARBA" id="ARBA00022840"/>
    </source>
</evidence>
<comment type="catalytic activity">
    <reaction evidence="8">
        <text>ATP + (ribonucleotide)n-3'-hydroxyl + 5'-phospho-(ribonucleotide)m = (ribonucleotide)n+m + AMP + diphosphate.</text>
        <dbReference type="EC" id="6.5.1.3"/>
    </reaction>
</comment>
<dbReference type="EMBL" id="KB201304">
    <property type="protein sequence ID" value="ESO97528.1"/>
    <property type="molecule type" value="Genomic_DNA"/>
</dbReference>
<sequence>MEKLLPVQHKISCIFEICVQNEPSEKRSHQPYKVLAGDKLNPKLKDGELNGALITEKLDGTCVLIQQYEGKPWLWARLDRKPNKNADKRFKKFQSQHQFTENTVEEDKPRFNWNVSKDFKEVPDNWIPAGGVEIKDGEALPDHIGHTPGWVPVDVKFRQHCWHLTSVDLQTGIAVVLRESESSGELVIDCVPLKTLEGKTAELIGTMINGNPYKLGTKQFPVHLLVVHGSLRLEGLPQLDRRELEEWFQCNENGKIEGIVWHCLSGSLYKLHRNHLGLNWPVDNLLLSQKPVTISNNFNQYELSDGDKKSQFQYFASICGKRCGKLENIHSLLQDIS</sequence>
<dbReference type="PANTHER" id="PTHR31219">
    <property type="entry name" value="CHROMOSOME 28 C12ORF29 HOMOLOG"/>
    <property type="match status" value="1"/>
</dbReference>
<reference evidence="12 13" key="1">
    <citation type="journal article" date="2013" name="Nature">
        <title>Insights into bilaterian evolution from three spiralian genomes.</title>
        <authorList>
            <person name="Simakov O."/>
            <person name="Marletaz F."/>
            <person name="Cho S.J."/>
            <person name="Edsinger-Gonzales E."/>
            <person name="Havlak P."/>
            <person name="Hellsten U."/>
            <person name="Kuo D.H."/>
            <person name="Larsson T."/>
            <person name="Lv J."/>
            <person name="Arendt D."/>
            <person name="Savage R."/>
            <person name="Osoegawa K."/>
            <person name="de Jong P."/>
            <person name="Grimwood J."/>
            <person name="Chapman J.A."/>
            <person name="Shapiro H."/>
            <person name="Aerts A."/>
            <person name="Otillar R.P."/>
            <person name="Terry A.Y."/>
            <person name="Boore J.L."/>
            <person name="Grigoriev I.V."/>
            <person name="Lindberg D.R."/>
            <person name="Seaver E.C."/>
            <person name="Weisblat D.A."/>
            <person name="Putnam N.H."/>
            <person name="Rokhsar D.S."/>
        </authorList>
    </citation>
    <scope>NUCLEOTIDE SEQUENCE [LARGE SCALE GENOMIC DNA]</scope>
</reference>
<dbReference type="GO" id="GO:0005524">
    <property type="term" value="F:ATP binding"/>
    <property type="evidence" value="ECO:0007669"/>
    <property type="project" value="UniProtKB-KW"/>
</dbReference>
<evidence type="ECO:0000256" key="6">
    <source>
        <dbReference type="ARBA" id="ARBA00022800"/>
    </source>
</evidence>
<dbReference type="OrthoDB" id="6021187at2759"/>
<evidence type="ECO:0000256" key="5">
    <source>
        <dbReference type="ARBA" id="ARBA00022741"/>
    </source>
</evidence>
<dbReference type="HOGENOM" id="CLU_074918_0_0_1"/>
<comment type="function">
    <text evidence="11">Functions as an RNA ligase, in vitro. The ligation reaction entails three nucleotidyl transfer steps. In the first step, the RNA ligase reacts with ATP in the absence of nucleic acid to form a covalent ligase-AMP intermediate and release pyrophosphate. In step 2, the ligase-AMP binds to the nucleic acid and transfers the adenylate to the 5'-PO4 terminus to form an adenylylated intermediate. In step 3, the RNA ligase directs the attack of the 3'-OH on the 5'-phosphoanhydride linkage, resulting in a repaired 3'-5' phosphodiester and release of AMP. Exhibits selectivity for single-stranded RNA substrates and may not have nick-sealing activity on double-stranded DNA-RNA hybrids. May play a role in maintaining RNA integrity under stress conditions, for example in response to reactive oxygen species (ROS).</text>
</comment>
<protein>
    <recommendedName>
        <fullName evidence="9">RNA ligase 1</fullName>
        <ecNumber evidence="3">6.5.1.3</ecNumber>
    </recommendedName>
    <alternativeName>
        <fullName evidence="10">RNA ligase</fullName>
    </alternativeName>
</protein>
<accession>V4A132</accession>
<evidence type="ECO:0000313" key="12">
    <source>
        <dbReference type="EMBL" id="ESO97528.1"/>
    </source>
</evidence>
<evidence type="ECO:0000256" key="2">
    <source>
        <dbReference type="ARBA" id="ARBA00001946"/>
    </source>
</evidence>
<keyword evidence="4" id="KW-0436">Ligase</keyword>
<keyword evidence="7" id="KW-0067">ATP-binding</keyword>
<keyword evidence="13" id="KW-1185">Reference proteome</keyword>
<keyword evidence="5" id="KW-0547">Nucleotide-binding</keyword>
<evidence type="ECO:0000256" key="3">
    <source>
        <dbReference type="ARBA" id="ARBA00012724"/>
    </source>
</evidence>
<dbReference type="GO" id="GO:0003972">
    <property type="term" value="F:RNA ligase (ATP) activity"/>
    <property type="evidence" value="ECO:0007669"/>
    <property type="project" value="UniProtKB-EC"/>
</dbReference>
<evidence type="ECO:0000313" key="13">
    <source>
        <dbReference type="Proteomes" id="UP000030746"/>
    </source>
</evidence>
<dbReference type="KEGG" id="lgi:LOTGIDRAFT_181525"/>
<name>V4A132_LOTGI</name>
<proteinExistence type="predicted"/>
<evidence type="ECO:0000256" key="10">
    <source>
        <dbReference type="ARBA" id="ARBA00035432"/>
    </source>
</evidence>
<dbReference type="Pfam" id="PF17720">
    <property type="entry name" value="RLIG1"/>
    <property type="match status" value="1"/>
</dbReference>
<dbReference type="RefSeq" id="XP_009051393.1">
    <property type="nucleotide sequence ID" value="XM_009053145.1"/>
</dbReference>
<dbReference type="InterPro" id="IPR041211">
    <property type="entry name" value="RLIG1"/>
</dbReference>
<dbReference type="EC" id="6.5.1.3" evidence="3"/>
<gene>
    <name evidence="12" type="ORF">LOTGIDRAFT_181525</name>
</gene>
<dbReference type="AlphaFoldDB" id="V4A132"/>
<evidence type="ECO:0000256" key="9">
    <source>
        <dbReference type="ARBA" id="ARBA00035168"/>
    </source>
</evidence>
<evidence type="ECO:0000256" key="8">
    <source>
        <dbReference type="ARBA" id="ARBA00034038"/>
    </source>
</evidence>
<comment type="cofactor">
    <cofactor evidence="1">
        <name>Mn(2+)</name>
        <dbReference type="ChEBI" id="CHEBI:29035"/>
    </cofactor>
</comment>